<dbReference type="SUPFAM" id="SSF56112">
    <property type="entry name" value="Protein kinase-like (PK-like)"/>
    <property type="match status" value="1"/>
</dbReference>
<dbReference type="EMBL" id="NCKW01007948">
    <property type="protein sequence ID" value="POM69090.1"/>
    <property type="molecule type" value="Genomic_DNA"/>
</dbReference>
<accession>A0A2P4XU53</accession>
<evidence type="ECO:0000313" key="3">
    <source>
        <dbReference type="Proteomes" id="UP000237271"/>
    </source>
</evidence>
<dbReference type="GO" id="GO:0005524">
    <property type="term" value="F:ATP binding"/>
    <property type="evidence" value="ECO:0007669"/>
    <property type="project" value="InterPro"/>
</dbReference>
<dbReference type="InterPro" id="IPR008271">
    <property type="entry name" value="Ser/Thr_kinase_AS"/>
</dbReference>
<reference evidence="2 3" key="1">
    <citation type="journal article" date="2017" name="Genome Biol. Evol.">
        <title>Phytophthora megakarya and P. palmivora, closely related causal agents of cacao black pod rot, underwent increases in genome sizes and gene numbers by different mechanisms.</title>
        <authorList>
            <person name="Ali S.S."/>
            <person name="Shao J."/>
            <person name="Lary D.J."/>
            <person name="Kronmiller B."/>
            <person name="Shen D."/>
            <person name="Strem M.D."/>
            <person name="Amoako-Attah I."/>
            <person name="Akrofi A.Y."/>
            <person name="Begoude B.A."/>
            <person name="Ten Hoopen G.M."/>
            <person name="Coulibaly K."/>
            <person name="Kebe B.I."/>
            <person name="Melnick R.L."/>
            <person name="Guiltinan M.J."/>
            <person name="Tyler B.M."/>
            <person name="Meinhardt L.W."/>
            <person name="Bailey B.A."/>
        </authorList>
    </citation>
    <scope>NUCLEOTIDE SEQUENCE [LARGE SCALE GENOMIC DNA]</scope>
    <source>
        <strain evidence="3">sbr112.9</strain>
    </source>
</reference>
<comment type="caution">
    <text evidence="2">The sequence shown here is derived from an EMBL/GenBank/DDBJ whole genome shotgun (WGS) entry which is preliminary data.</text>
</comment>
<dbReference type="Pfam" id="PF07714">
    <property type="entry name" value="PK_Tyr_Ser-Thr"/>
    <property type="match status" value="1"/>
</dbReference>
<dbReference type="GO" id="GO:0004674">
    <property type="term" value="F:protein serine/threonine kinase activity"/>
    <property type="evidence" value="ECO:0007669"/>
    <property type="project" value="UniProtKB-KW"/>
</dbReference>
<name>A0A2P4XU53_9STRA</name>
<dbReference type="Proteomes" id="UP000237271">
    <property type="component" value="Unassembled WGS sequence"/>
</dbReference>
<dbReference type="InterPro" id="IPR001245">
    <property type="entry name" value="Ser-Thr/Tyr_kinase_cat_dom"/>
</dbReference>
<protein>
    <submittedName>
        <fullName evidence="2">Serine/threonine protein kinase</fullName>
    </submittedName>
</protein>
<dbReference type="InterPro" id="IPR011009">
    <property type="entry name" value="Kinase-like_dom_sf"/>
</dbReference>
<sequence>MRQKRLHKDHLVRYIVEFGVEKQSGGQAAKRLQFVNEKDIVHGDLKLTNILVDRDGRAKISDFDLNSVRLAQQHS</sequence>
<organism evidence="2 3">
    <name type="scientific">Phytophthora palmivora</name>
    <dbReference type="NCBI Taxonomy" id="4796"/>
    <lineage>
        <taxon>Eukaryota</taxon>
        <taxon>Sar</taxon>
        <taxon>Stramenopiles</taxon>
        <taxon>Oomycota</taxon>
        <taxon>Peronosporomycetes</taxon>
        <taxon>Peronosporales</taxon>
        <taxon>Peronosporaceae</taxon>
        <taxon>Phytophthora</taxon>
    </lineage>
</organism>
<keyword evidence="2" id="KW-0418">Kinase</keyword>
<keyword evidence="2" id="KW-0808">Transferase</keyword>
<dbReference type="OrthoDB" id="106772at2759"/>
<keyword evidence="3" id="KW-1185">Reference proteome</keyword>
<feature type="domain" description="Protein kinase" evidence="1">
    <location>
        <begin position="1"/>
        <end position="75"/>
    </location>
</feature>
<dbReference type="PROSITE" id="PS50011">
    <property type="entry name" value="PROTEIN_KINASE_DOM"/>
    <property type="match status" value="1"/>
</dbReference>
<dbReference type="AlphaFoldDB" id="A0A2P4XU53"/>
<dbReference type="InterPro" id="IPR000719">
    <property type="entry name" value="Prot_kinase_dom"/>
</dbReference>
<evidence type="ECO:0000259" key="1">
    <source>
        <dbReference type="PROSITE" id="PS50011"/>
    </source>
</evidence>
<gene>
    <name evidence="2" type="ORF">PHPALM_14664</name>
</gene>
<dbReference type="PROSITE" id="PS00108">
    <property type="entry name" value="PROTEIN_KINASE_ST"/>
    <property type="match status" value="1"/>
</dbReference>
<proteinExistence type="predicted"/>
<evidence type="ECO:0000313" key="2">
    <source>
        <dbReference type="EMBL" id="POM69090.1"/>
    </source>
</evidence>
<dbReference type="Gene3D" id="1.10.510.10">
    <property type="entry name" value="Transferase(Phosphotransferase) domain 1"/>
    <property type="match status" value="1"/>
</dbReference>
<keyword evidence="2" id="KW-0723">Serine/threonine-protein kinase</keyword>